<evidence type="ECO:0000256" key="1">
    <source>
        <dbReference type="ARBA" id="ARBA00001974"/>
    </source>
</evidence>
<dbReference type="InterPro" id="IPR049312">
    <property type="entry name" value="GIDA_C_N"/>
</dbReference>
<dbReference type="GO" id="GO:0002098">
    <property type="term" value="P:tRNA wobble uridine modification"/>
    <property type="evidence" value="ECO:0007669"/>
    <property type="project" value="InterPro"/>
</dbReference>
<keyword evidence="14" id="KW-1185">Reference proteome</keyword>
<evidence type="ECO:0000256" key="4">
    <source>
        <dbReference type="ARBA" id="ARBA00020461"/>
    </source>
</evidence>
<dbReference type="PATRIC" id="fig|706587.4.peg.2998"/>
<evidence type="ECO:0000256" key="10">
    <source>
        <dbReference type="ARBA" id="ARBA00031800"/>
    </source>
</evidence>
<dbReference type="InterPro" id="IPR044920">
    <property type="entry name" value="MnmG_C_subdom_sf"/>
</dbReference>
<evidence type="ECO:0000256" key="3">
    <source>
        <dbReference type="ARBA" id="ARBA00007653"/>
    </source>
</evidence>
<comment type="caution">
    <text evidence="11">Lacks conserved residue(s) required for the propagation of feature annotation.</text>
</comment>
<proteinExistence type="inferred from homology"/>
<keyword evidence="7 11" id="KW-0274">FAD</keyword>
<dbReference type="GO" id="GO:0050660">
    <property type="term" value="F:flavin adenine dinucleotide binding"/>
    <property type="evidence" value="ECO:0007669"/>
    <property type="project" value="UniProtKB-UniRule"/>
</dbReference>
<dbReference type="OrthoDB" id="9815560at2"/>
<keyword evidence="11" id="KW-0963">Cytoplasm</keyword>
<comment type="similarity">
    <text evidence="3 11">Belongs to the MnmG family.</text>
</comment>
<dbReference type="GO" id="GO:0005829">
    <property type="term" value="C:cytosol"/>
    <property type="evidence" value="ECO:0007669"/>
    <property type="project" value="TreeGrafter"/>
</dbReference>
<feature type="domain" description="tRNA uridine 5-carboxymethylaminomethyl modification enzyme C-terminal subdomain" evidence="12">
    <location>
        <begin position="543"/>
        <end position="614"/>
    </location>
</feature>
<dbReference type="InterPro" id="IPR047001">
    <property type="entry name" value="MnmG_C_subdom"/>
</dbReference>
<comment type="subcellular location">
    <subcellularLocation>
        <location evidence="11">Cytoplasm</location>
    </subcellularLocation>
</comment>
<evidence type="ECO:0000256" key="7">
    <source>
        <dbReference type="ARBA" id="ARBA00022827"/>
    </source>
</evidence>
<dbReference type="AlphaFoldDB" id="I4C6W0"/>
<keyword evidence="8 11" id="KW-0520">NAD</keyword>
<dbReference type="PANTHER" id="PTHR11806">
    <property type="entry name" value="GLUCOSE INHIBITED DIVISION PROTEIN A"/>
    <property type="match status" value="1"/>
</dbReference>
<dbReference type="Gene3D" id="1.10.150.570">
    <property type="entry name" value="GidA associated domain, C-terminal subdomain"/>
    <property type="match status" value="1"/>
</dbReference>
<evidence type="ECO:0000313" key="14">
    <source>
        <dbReference type="Proteomes" id="UP000006055"/>
    </source>
</evidence>
<dbReference type="Pfam" id="PF13932">
    <property type="entry name" value="SAM_GIDA_C"/>
    <property type="match status" value="1"/>
</dbReference>
<dbReference type="Gene3D" id="3.50.50.60">
    <property type="entry name" value="FAD/NAD(P)-binding domain"/>
    <property type="match status" value="2"/>
</dbReference>
<keyword evidence="6 11" id="KW-0819">tRNA processing</keyword>
<dbReference type="RefSeq" id="WP_014810442.1">
    <property type="nucleotide sequence ID" value="NC_018025.1"/>
</dbReference>
<feature type="binding site" evidence="11">
    <location>
        <begin position="12"/>
        <end position="17"/>
    </location>
    <ligand>
        <name>FAD</name>
        <dbReference type="ChEBI" id="CHEBI:57692"/>
    </ligand>
</feature>
<dbReference type="InterPro" id="IPR040131">
    <property type="entry name" value="MnmG_N"/>
</dbReference>
<dbReference type="SMART" id="SM01228">
    <property type="entry name" value="GIDA_assoc_3"/>
    <property type="match status" value="1"/>
</dbReference>
<comment type="cofactor">
    <cofactor evidence="1 11">
        <name>FAD</name>
        <dbReference type="ChEBI" id="CHEBI:57692"/>
    </cofactor>
</comment>
<dbReference type="InterPro" id="IPR004416">
    <property type="entry name" value="MnmG"/>
</dbReference>
<dbReference type="Pfam" id="PF01134">
    <property type="entry name" value="GIDA"/>
    <property type="match status" value="1"/>
</dbReference>
<accession>I4C6W0</accession>
<evidence type="ECO:0000256" key="5">
    <source>
        <dbReference type="ARBA" id="ARBA00022630"/>
    </source>
</evidence>
<organism evidence="13 14">
    <name type="scientific">Desulfomonile tiedjei (strain ATCC 49306 / DSM 6799 / DCB-1)</name>
    <dbReference type="NCBI Taxonomy" id="706587"/>
    <lineage>
        <taxon>Bacteria</taxon>
        <taxon>Pseudomonadati</taxon>
        <taxon>Thermodesulfobacteriota</taxon>
        <taxon>Desulfomonilia</taxon>
        <taxon>Desulfomonilales</taxon>
        <taxon>Desulfomonilaceae</taxon>
        <taxon>Desulfomonile</taxon>
    </lineage>
</organism>
<evidence type="ECO:0000259" key="12">
    <source>
        <dbReference type="SMART" id="SM01228"/>
    </source>
</evidence>
<dbReference type="KEGG" id="dti:Desti_2621"/>
<evidence type="ECO:0000256" key="6">
    <source>
        <dbReference type="ARBA" id="ARBA00022694"/>
    </source>
</evidence>
<dbReference type="InterPro" id="IPR026904">
    <property type="entry name" value="MnmG_C"/>
</dbReference>
<keyword evidence="5 11" id="KW-0285">Flavoprotein</keyword>
<dbReference type="FunFam" id="3.50.50.60:FF:000002">
    <property type="entry name" value="tRNA uridine 5-carboxymethylaminomethyl modification enzyme MnmG"/>
    <property type="match status" value="1"/>
</dbReference>
<dbReference type="Gene3D" id="1.10.10.1800">
    <property type="entry name" value="tRNA uridine 5-carboxymethylaminomethyl modification enzyme MnmG/GidA"/>
    <property type="match status" value="1"/>
</dbReference>
<comment type="function">
    <text evidence="2 11">NAD-binding protein involved in the addition of a carboxymethylaminomethyl (cmnm) group at the wobble position (U34) of certain tRNAs, forming tRNA-cmnm(5)s(2)U34.</text>
</comment>
<dbReference type="HAMAP" id="MF_00129">
    <property type="entry name" value="MnmG_GidA"/>
    <property type="match status" value="1"/>
</dbReference>
<evidence type="ECO:0000256" key="8">
    <source>
        <dbReference type="ARBA" id="ARBA00023027"/>
    </source>
</evidence>
<dbReference type="FunFam" id="1.10.150.570:FF:000001">
    <property type="entry name" value="tRNA uridine 5-carboxymethylaminomethyl modification enzyme MnmG"/>
    <property type="match status" value="1"/>
</dbReference>
<dbReference type="PANTHER" id="PTHR11806:SF0">
    <property type="entry name" value="PROTEIN MTO1 HOMOLOG, MITOCHONDRIAL"/>
    <property type="match status" value="1"/>
</dbReference>
<dbReference type="SUPFAM" id="SSF51905">
    <property type="entry name" value="FAD/NAD(P)-binding domain"/>
    <property type="match status" value="1"/>
</dbReference>
<evidence type="ECO:0000256" key="9">
    <source>
        <dbReference type="ARBA" id="ARBA00025948"/>
    </source>
</evidence>
<comment type="subunit">
    <text evidence="9 11">Homodimer. Heterotetramer of two MnmE and two MnmG subunits.</text>
</comment>
<dbReference type="Proteomes" id="UP000006055">
    <property type="component" value="Chromosome"/>
</dbReference>
<evidence type="ECO:0000313" key="13">
    <source>
        <dbReference type="EMBL" id="AFM25301.1"/>
    </source>
</evidence>
<dbReference type="EMBL" id="CP003360">
    <property type="protein sequence ID" value="AFM25301.1"/>
    <property type="molecule type" value="Genomic_DNA"/>
</dbReference>
<protein>
    <recommendedName>
        <fullName evidence="4 11">tRNA uridine 5-carboxymethylaminomethyl modification enzyme MnmG</fullName>
    </recommendedName>
    <alternativeName>
        <fullName evidence="10 11">Glucose-inhibited division protein A</fullName>
    </alternativeName>
</protein>
<dbReference type="HOGENOM" id="CLU_007831_2_2_7"/>
<dbReference type="GO" id="GO:0030488">
    <property type="term" value="P:tRNA methylation"/>
    <property type="evidence" value="ECO:0007669"/>
    <property type="project" value="TreeGrafter"/>
</dbReference>
<dbReference type="InterPro" id="IPR036188">
    <property type="entry name" value="FAD/NAD-bd_sf"/>
</dbReference>
<dbReference type="NCBIfam" id="TIGR00136">
    <property type="entry name" value="mnmG_gidA"/>
    <property type="match status" value="1"/>
</dbReference>
<dbReference type="PRINTS" id="PR00411">
    <property type="entry name" value="PNDRDTASEI"/>
</dbReference>
<dbReference type="InterPro" id="IPR002218">
    <property type="entry name" value="MnmG-rel"/>
</dbReference>
<name>I4C6W0_DESTA</name>
<sequence>MCAQDVDIIVVGAGHAGCEAALACARIGLSVWMYTLNADTVGLMPCNPSIGGLGKGHLVKEIDALGGEMGRAADASCIQYKILGTSKGPAVQGSRMQCDRLDYSLAMKSAVERESNLLIRQEMVERLLVRDNRCIGIIERSGYEVTSRVVILATGTFLDGTIHVGNVSYGAGRSGEFPARELALHLQSLGLPHGRFKTGTPPRAKGSTIDFAAMEKDSGDEHFSPFSLRTARIDRPRRSCYKTYTSPRTHEIVAGNLLKSPLYSGIIQGTPARYCPSLEDKVARFPHRERHPIVVEPEGLHTSEVYLKGLGNSLPPEIQVDLVRSVPGLENAEIVRPAYAIEYDYIHPTALKSTLETKLIQGLYLAGQINGTSGYEEAAAQGLWAGINAAHSVLGREPFLLDRSESYMAVMVDDLVTRGVNEPYRMFTSRSEYRLLLREDNASERLMKKGVSLGLIPEFMGNELDERMREVESRIEFLDSVRVTPGGQINDLIMSRGGKELRETISGNKLLKRPEIMLEDLMNLGILPLVIDVRVAKQIEIQIKYQGYIERQNREAAQFRRMEKVLVPEDMDYEAIPGLSRELQEKLKSVQPRSLGQISRVPGVTPAALTALMVRIKQRSTVQNREAV</sequence>
<dbReference type="eggNOG" id="COG0445">
    <property type="taxonomic scope" value="Bacteria"/>
</dbReference>
<dbReference type="Pfam" id="PF21680">
    <property type="entry name" value="GIDA_C_1st"/>
    <property type="match status" value="1"/>
</dbReference>
<dbReference type="STRING" id="706587.Desti_2621"/>
<evidence type="ECO:0000256" key="11">
    <source>
        <dbReference type="HAMAP-Rule" id="MF_00129"/>
    </source>
</evidence>
<evidence type="ECO:0000256" key="2">
    <source>
        <dbReference type="ARBA" id="ARBA00003717"/>
    </source>
</evidence>
<reference evidence="14" key="1">
    <citation type="submission" date="2012-06" db="EMBL/GenBank/DDBJ databases">
        <title>Complete sequence of chromosome of Desulfomonile tiedjei DSM 6799.</title>
        <authorList>
            <person name="Lucas S."/>
            <person name="Copeland A."/>
            <person name="Lapidus A."/>
            <person name="Glavina del Rio T."/>
            <person name="Dalin E."/>
            <person name="Tice H."/>
            <person name="Bruce D."/>
            <person name="Goodwin L."/>
            <person name="Pitluck S."/>
            <person name="Peters L."/>
            <person name="Ovchinnikova G."/>
            <person name="Zeytun A."/>
            <person name="Lu M."/>
            <person name="Kyrpides N."/>
            <person name="Mavromatis K."/>
            <person name="Ivanova N."/>
            <person name="Brettin T."/>
            <person name="Detter J.C."/>
            <person name="Han C."/>
            <person name="Larimer F."/>
            <person name="Land M."/>
            <person name="Hauser L."/>
            <person name="Markowitz V."/>
            <person name="Cheng J.-F."/>
            <person name="Hugenholtz P."/>
            <person name="Woyke T."/>
            <person name="Wu D."/>
            <person name="Spring S."/>
            <person name="Schroeder M."/>
            <person name="Brambilla E."/>
            <person name="Klenk H.-P."/>
            <person name="Eisen J.A."/>
        </authorList>
    </citation>
    <scope>NUCLEOTIDE SEQUENCE [LARGE SCALE GENOMIC DNA]</scope>
    <source>
        <strain evidence="14">ATCC 49306 / DSM 6799 / DCB-1</strain>
    </source>
</reference>
<gene>
    <name evidence="11" type="primary">mnmG</name>
    <name evidence="11" type="synonym">gidA</name>
    <name evidence="13" type="ordered locus">Desti_2621</name>
</gene>